<protein>
    <submittedName>
        <fullName evidence="1">Uncharacterized protein</fullName>
    </submittedName>
</protein>
<dbReference type="AlphaFoldDB" id="A0A5S9Y1A8"/>
<dbReference type="EMBL" id="CACSHJ010000096">
    <property type="protein sequence ID" value="CAA0400021.1"/>
    <property type="molecule type" value="Genomic_DNA"/>
</dbReference>
<reference evidence="1 2" key="1">
    <citation type="submission" date="2019-12" db="EMBL/GenBank/DDBJ databases">
        <authorList>
            <person name="Jiao W.-B."/>
            <person name="Schneeberger K."/>
        </authorList>
    </citation>
    <scope>NUCLEOTIDE SEQUENCE [LARGE SCALE GENOMIC DNA]</scope>
    <source>
        <strain evidence="2">cv. C24</strain>
    </source>
</reference>
<sequence>MLSGDTRLVPFATKLGFVFVHFRFRFPLESELIGHSYSPGSSVVRVSAINFSMTNPQIMLYPSDQLVLLGGK</sequence>
<evidence type="ECO:0000313" key="1">
    <source>
        <dbReference type="EMBL" id="CAA0400021.1"/>
    </source>
</evidence>
<dbReference type="Proteomes" id="UP000434276">
    <property type="component" value="Unassembled WGS sequence"/>
</dbReference>
<gene>
    <name evidence="1" type="ORF">C24_LOCUS20844</name>
</gene>
<proteinExistence type="predicted"/>
<evidence type="ECO:0000313" key="2">
    <source>
        <dbReference type="Proteomes" id="UP000434276"/>
    </source>
</evidence>
<organism evidence="1 2">
    <name type="scientific">Arabidopsis thaliana</name>
    <name type="common">Mouse-ear cress</name>
    <dbReference type="NCBI Taxonomy" id="3702"/>
    <lineage>
        <taxon>Eukaryota</taxon>
        <taxon>Viridiplantae</taxon>
        <taxon>Streptophyta</taxon>
        <taxon>Embryophyta</taxon>
        <taxon>Tracheophyta</taxon>
        <taxon>Spermatophyta</taxon>
        <taxon>Magnoliopsida</taxon>
        <taxon>eudicotyledons</taxon>
        <taxon>Gunneridae</taxon>
        <taxon>Pentapetalae</taxon>
        <taxon>rosids</taxon>
        <taxon>malvids</taxon>
        <taxon>Brassicales</taxon>
        <taxon>Brassicaceae</taxon>
        <taxon>Camelineae</taxon>
        <taxon>Arabidopsis</taxon>
    </lineage>
</organism>
<name>A0A5S9Y1A8_ARATH</name>
<accession>A0A5S9Y1A8</accession>